<comment type="similarity">
    <text evidence="1 3">Belongs to the enoyl-CoA hydratase/isomerase family.</text>
</comment>
<keyword evidence="2" id="KW-0456">Lyase</keyword>
<dbReference type="PANTHER" id="PTHR11941">
    <property type="entry name" value="ENOYL-COA HYDRATASE-RELATED"/>
    <property type="match status" value="1"/>
</dbReference>
<evidence type="ECO:0000313" key="5">
    <source>
        <dbReference type="Proteomes" id="UP000536711"/>
    </source>
</evidence>
<dbReference type="PANTHER" id="PTHR11941:SF166">
    <property type="entry name" value="ENOYL-COA HYDRATASE_ISOMERASE FAMILY PROTEIN (AFU_ORTHOLOGUE AFUA_8G01210)"/>
    <property type="match status" value="1"/>
</dbReference>
<dbReference type="GO" id="GO:0005739">
    <property type="term" value="C:mitochondrion"/>
    <property type="evidence" value="ECO:0007669"/>
    <property type="project" value="TreeGrafter"/>
</dbReference>
<dbReference type="FunFam" id="3.90.226.10:FF:000009">
    <property type="entry name" value="Carnitinyl-CoA dehydratase"/>
    <property type="match status" value="1"/>
</dbReference>
<name>A0A8H4JHJ8_9HYPO</name>
<reference evidence="4 5" key="1">
    <citation type="submission" date="2020-01" db="EMBL/GenBank/DDBJ databases">
        <title>Identification and distribution of gene clusters putatively required for synthesis of sphingolipid metabolism inhibitors in phylogenetically diverse species of the filamentous fungus Fusarium.</title>
        <authorList>
            <person name="Kim H.-S."/>
            <person name="Busman M."/>
            <person name="Brown D.W."/>
            <person name="Divon H."/>
            <person name="Uhlig S."/>
            <person name="Proctor R.H."/>
        </authorList>
    </citation>
    <scope>NUCLEOTIDE SEQUENCE [LARGE SCALE GENOMIC DNA]</scope>
    <source>
        <strain evidence="4 5">NRRL 13308</strain>
    </source>
</reference>
<evidence type="ECO:0000256" key="3">
    <source>
        <dbReference type="RuleBase" id="RU003707"/>
    </source>
</evidence>
<dbReference type="Gene3D" id="3.90.226.10">
    <property type="entry name" value="2-enoyl-CoA Hydratase, Chain A, domain 1"/>
    <property type="match status" value="1"/>
</dbReference>
<keyword evidence="5" id="KW-1185">Reference proteome</keyword>
<dbReference type="Pfam" id="PF00378">
    <property type="entry name" value="ECH_1"/>
    <property type="match status" value="2"/>
</dbReference>
<dbReference type="InterPro" id="IPR001753">
    <property type="entry name" value="Enoyl-CoA_hydra/iso"/>
</dbReference>
<protein>
    <submittedName>
        <fullName evidence="4">Enoyl- hydratase</fullName>
    </submittedName>
</protein>
<dbReference type="Proteomes" id="UP000536711">
    <property type="component" value="Unassembled WGS sequence"/>
</dbReference>
<organism evidence="4 5">
    <name type="scientific">Fusarium acutatum</name>
    <dbReference type="NCBI Taxonomy" id="78861"/>
    <lineage>
        <taxon>Eukaryota</taxon>
        <taxon>Fungi</taxon>
        <taxon>Dikarya</taxon>
        <taxon>Ascomycota</taxon>
        <taxon>Pezizomycotina</taxon>
        <taxon>Sordariomycetes</taxon>
        <taxon>Hypocreomycetidae</taxon>
        <taxon>Hypocreales</taxon>
        <taxon>Nectriaceae</taxon>
        <taxon>Fusarium</taxon>
        <taxon>Fusarium fujikuroi species complex</taxon>
    </lineage>
</organism>
<dbReference type="EMBL" id="JAADJF010000339">
    <property type="protein sequence ID" value="KAF4423055.1"/>
    <property type="molecule type" value="Genomic_DNA"/>
</dbReference>
<dbReference type="OrthoDB" id="2018133at2759"/>
<accession>A0A8H4JHJ8</accession>
<evidence type="ECO:0000256" key="1">
    <source>
        <dbReference type="ARBA" id="ARBA00005254"/>
    </source>
</evidence>
<dbReference type="AlphaFoldDB" id="A0A8H4JHJ8"/>
<evidence type="ECO:0000313" key="4">
    <source>
        <dbReference type="EMBL" id="KAF4423055.1"/>
    </source>
</evidence>
<dbReference type="GO" id="GO:0016829">
    <property type="term" value="F:lyase activity"/>
    <property type="evidence" value="ECO:0007669"/>
    <property type="project" value="UniProtKB-KW"/>
</dbReference>
<proteinExistence type="inferred from homology"/>
<dbReference type="PROSITE" id="PS00166">
    <property type="entry name" value="ENOYL_COA_HYDRATASE"/>
    <property type="match status" value="1"/>
</dbReference>
<evidence type="ECO:0000256" key="2">
    <source>
        <dbReference type="ARBA" id="ARBA00023239"/>
    </source>
</evidence>
<dbReference type="InterPro" id="IPR018376">
    <property type="entry name" value="Enoyl-CoA_hyd/isom_CS"/>
</dbReference>
<comment type="caution">
    <text evidence="4">The sequence shown here is derived from an EMBL/GenBank/DDBJ whole genome shotgun (WGS) entry which is preliminary data.</text>
</comment>
<gene>
    <name evidence="4" type="ORF">FACUT_10641</name>
</gene>
<dbReference type="GO" id="GO:0006635">
    <property type="term" value="P:fatty acid beta-oxidation"/>
    <property type="evidence" value="ECO:0007669"/>
    <property type="project" value="TreeGrafter"/>
</dbReference>
<dbReference type="SUPFAM" id="SSF52096">
    <property type="entry name" value="ClpP/crotonase"/>
    <property type="match status" value="1"/>
</dbReference>
<dbReference type="InterPro" id="IPR029045">
    <property type="entry name" value="ClpP/crotonase-like_dom_sf"/>
</dbReference>
<sequence length="270" mass="28658">MPDASLIIVDSPAHAPGVSVITLNRPEKRNALSKAMITEFLGALSRVSADSNTKVIIVNGRGSCFSGELSSEPRFLGSLLICLTAGADIKEISTMDAEAARSCRYLEDLCHGMAVVRKPILAAVDGPALGGGFELAMMCDLIYASPRAKFVLPEVNLGLIPGAGGTQRLTSALGKFRAMKAILLGTPISSEEALSCGLVCDMFKDGQVFDKTIEAAGQLAARGGVAVQLAKEAICRADDSCRDDAFERSLYYFAFGTEEKATRVEAFLRR</sequence>
<dbReference type="CDD" id="cd06558">
    <property type="entry name" value="crotonase-like"/>
    <property type="match status" value="1"/>
</dbReference>